<evidence type="ECO:0000256" key="1">
    <source>
        <dbReference type="ARBA" id="ARBA00007409"/>
    </source>
</evidence>
<accession>A0ABR4JGG2</accession>
<evidence type="ECO:0000313" key="4">
    <source>
        <dbReference type="EMBL" id="KAL2838649.1"/>
    </source>
</evidence>
<dbReference type="EMBL" id="JBFXLU010000143">
    <property type="protein sequence ID" value="KAL2838649.1"/>
    <property type="molecule type" value="Genomic_DNA"/>
</dbReference>
<dbReference type="Pfam" id="PF00043">
    <property type="entry name" value="GST_C"/>
    <property type="match status" value="1"/>
</dbReference>
<gene>
    <name evidence="4" type="ORF">BJY01DRAFT_219904</name>
</gene>
<dbReference type="PANTHER" id="PTHR44051">
    <property type="entry name" value="GLUTATHIONE S-TRANSFERASE-RELATED"/>
    <property type="match status" value="1"/>
</dbReference>
<dbReference type="SFLD" id="SFLDS00019">
    <property type="entry name" value="Glutathione_Transferase_(cytos"/>
    <property type="match status" value="1"/>
</dbReference>
<name>A0ABR4JGG2_9EURO</name>
<evidence type="ECO:0000259" key="3">
    <source>
        <dbReference type="PROSITE" id="PS50404"/>
    </source>
</evidence>
<dbReference type="Gene3D" id="1.20.1050.10">
    <property type="match status" value="1"/>
</dbReference>
<dbReference type="InterPro" id="IPR036282">
    <property type="entry name" value="Glutathione-S-Trfase_C_sf"/>
</dbReference>
<feature type="compositionally biased region" description="Low complexity" evidence="2">
    <location>
        <begin position="109"/>
        <end position="120"/>
    </location>
</feature>
<feature type="region of interest" description="Disordered" evidence="2">
    <location>
        <begin position="107"/>
        <end position="134"/>
    </location>
</feature>
<dbReference type="InterPro" id="IPR004045">
    <property type="entry name" value="Glutathione_S-Trfase_N"/>
</dbReference>
<dbReference type="Pfam" id="PF13409">
    <property type="entry name" value="GST_N_2"/>
    <property type="match status" value="1"/>
</dbReference>
<organism evidence="4 5">
    <name type="scientific">Aspergillus pseudoustus</name>
    <dbReference type="NCBI Taxonomy" id="1810923"/>
    <lineage>
        <taxon>Eukaryota</taxon>
        <taxon>Fungi</taxon>
        <taxon>Dikarya</taxon>
        <taxon>Ascomycota</taxon>
        <taxon>Pezizomycotina</taxon>
        <taxon>Eurotiomycetes</taxon>
        <taxon>Eurotiomycetidae</taxon>
        <taxon>Eurotiales</taxon>
        <taxon>Aspergillaceae</taxon>
        <taxon>Aspergillus</taxon>
        <taxon>Aspergillus subgen. Nidulantes</taxon>
    </lineage>
</organism>
<dbReference type="Gene3D" id="3.40.30.10">
    <property type="entry name" value="Glutaredoxin"/>
    <property type="match status" value="1"/>
</dbReference>
<protein>
    <recommendedName>
        <fullName evidence="3">GST N-terminal domain-containing protein</fullName>
    </recommendedName>
</protein>
<dbReference type="PANTHER" id="PTHR44051:SF9">
    <property type="entry name" value="GLUTATHIONE S-TRANSFERASE 1"/>
    <property type="match status" value="1"/>
</dbReference>
<proteinExistence type="inferred from homology"/>
<comment type="caution">
    <text evidence="4">The sequence shown here is derived from an EMBL/GenBank/DDBJ whole genome shotgun (WGS) entry which is preliminary data.</text>
</comment>
<evidence type="ECO:0000313" key="5">
    <source>
        <dbReference type="Proteomes" id="UP001610446"/>
    </source>
</evidence>
<dbReference type="SFLD" id="SFLDG00358">
    <property type="entry name" value="Main_(cytGST)"/>
    <property type="match status" value="1"/>
</dbReference>
<sequence length="298" mass="33445">MAANRGARIILHSLERSRSQRLLWLLEELNMSYEIKPYKRGLHERAPPELKQFHPLGKAPILEIQSPAKTDGAAATGDAASGSSSSSIVLAESAVIMEHLLENFHHAPSSTSSSTQSQSQNEQKSLVPPRWIAGQENQVNGETEAWRRYRYYMHYTEGSLMPLVVTNILMDVVQNAPPFFLKPFLGIIPGIVKKEYCGPNFATHLAFLEEQLATPTPSAEGSEETSSSDKPRYLAGTQFTAADILMSYPLIILQEVKVLDKEQYPVLSDYVTRIRELEGYRKAVRILEEIEGQEYRVL</sequence>
<dbReference type="InterPro" id="IPR004046">
    <property type="entry name" value="GST_C"/>
</dbReference>
<dbReference type="CDD" id="cd03046">
    <property type="entry name" value="GST_N_GTT1_like"/>
    <property type="match status" value="1"/>
</dbReference>
<dbReference type="Proteomes" id="UP001610446">
    <property type="component" value="Unassembled WGS sequence"/>
</dbReference>
<dbReference type="SUPFAM" id="SSF47616">
    <property type="entry name" value="GST C-terminal domain-like"/>
    <property type="match status" value="1"/>
</dbReference>
<dbReference type="PROSITE" id="PS50404">
    <property type="entry name" value="GST_NTER"/>
    <property type="match status" value="1"/>
</dbReference>
<feature type="domain" description="GST N-terminal" evidence="3">
    <location>
        <begin position="6"/>
        <end position="108"/>
    </location>
</feature>
<keyword evidence="5" id="KW-1185">Reference proteome</keyword>
<dbReference type="SUPFAM" id="SSF52833">
    <property type="entry name" value="Thioredoxin-like"/>
    <property type="match status" value="1"/>
</dbReference>
<dbReference type="InterPro" id="IPR036249">
    <property type="entry name" value="Thioredoxin-like_sf"/>
</dbReference>
<dbReference type="InterPro" id="IPR040079">
    <property type="entry name" value="Glutathione_S-Trfase"/>
</dbReference>
<reference evidence="4 5" key="1">
    <citation type="submission" date="2024-07" db="EMBL/GenBank/DDBJ databases">
        <title>Section-level genome sequencing and comparative genomics of Aspergillus sections Usti and Cavernicolus.</title>
        <authorList>
            <consortium name="Lawrence Berkeley National Laboratory"/>
            <person name="Nybo J.L."/>
            <person name="Vesth T.C."/>
            <person name="Theobald S."/>
            <person name="Frisvad J.C."/>
            <person name="Larsen T.O."/>
            <person name="Kjaerboelling I."/>
            <person name="Rothschild-Mancinelli K."/>
            <person name="Lyhne E.K."/>
            <person name="Kogle M.E."/>
            <person name="Barry K."/>
            <person name="Clum A."/>
            <person name="Na H."/>
            <person name="Ledsgaard L."/>
            <person name="Lin J."/>
            <person name="Lipzen A."/>
            <person name="Kuo A."/>
            <person name="Riley R."/>
            <person name="Mondo S."/>
            <person name="Labutti K."/>
            <person name="Haridas S."/>
            <person name="Pangalinan J."/>
            <person name="Salamov A.A."/>
            <person name="Simmons B.A."/>
            <person name="Magnuson J.K."/>
            <person name="Chen J."/>
            <person name="Drula E."/>
            <person name="Henrissat B."/>
            <person name="Wiebenga A."/>
            <person name="Lubbers R.J."/>
            <person name="Gomes A.C."/>
            <person name="Makela M.R."/>
            <person name="Stajich J."/>
            <person name="Grigoriev I.V."/>
            <person name="Mortensen U.H."/>
            <person name="De Vries R.P."/>
            <person name="Baker S.E."/>
            <person name="Andersen M.R."/>
        </authorList>
    </citation>
    <scope>NUCLEOTIDE SEQUENCE [LARGE SCALE GENOMIC DNA]</scope>
    <source>
        <strain evidence="4 5">CBS 123904</strain>
    </source>
</reference>
<evidence type="ECO:0000256" key="2">
    <source>
        <dbReference type="SAM" id="MobiDB-lite"/>
    </source>
</evidence>
<comment type="similarity">
    <text evidence="1">Belongs to the GST superfamily.</text>
</comment>